<evidence type="ECO:0000313" key="2">
    <source>
        <dbReference type="Proteomes" id="UP000017836"/>
    </source>
</evidence>
<gene>
    <name evidence="1" type="ORF">AMTR_s00125p00017400</name>
</gene>
<dbReference type="Proteomes" id="UP000017836">
    <property type="component" value="Unassembled WGS sequence"/>
</dbReference>
<accession>W1NRV8</accession>
<dbReference type="EMBL" id="KI396312">
    <property type="protein sequence ID" value="ERM97469.1"/>
    <property type="molecule type" value="Genomic_DNA"/>
</dbReference>
<name>W1NRV8_AMBTC</name>
<organism evidence="1 2">
    <name type="scientific">Amborella trichopoda</name>
    <dbReference type="NCBI Taxonomy" id="13333"/>
    <lineage>
        <taxon>Eukaryota</taxon>
        <taxon>Viridiplantae</taxon>
        <taxon>Streptophyta</taxon>
        <taxon>Embryophyta</taxon>
        <taxon>Tracheophyta</taxon>
        <taxon>Spermatophyta</taxon>
        <taxon>Magnoliopsida</taxon>
        <taxon>Amborellales</taxon>
        <taxon>Amborellaceae</taxon>
        <taxon>Amborella</taxon>
    </lineage>
</organism>
<protein>
    <submittedName>
        <fullName evidence="1">Uncharacterized protein</fullName>
    </submittedName>
</protein>
<evidence type="ECO:0000313" key="1">
    <source>
        <dbReference type="EMBL" id="ERM97469.1"/>
    </source>
</evidence>
<dbReference type="HOGENOM" id="CLU_2743439_0_0_1"/>
<dbReference type="AlphaFoldDB" id="W1NRV8"/>
<sequence length="71" mass="7903">MGGTDSSRPGCRRGWQRERGGVRGQYEGQQVAEFWVLQLMAAVEGAAEGRKMARSRLLTCRFWTTVKIGNG</sequence>
<reference evidence="2" key="1">
    <citation type="journal article" date="2013" name="Science">
        <title>The Amborella genome and the evolution of flowering plants.</title>
        <authorList>
            <consortium name="Amborella Genome Project"/>
        </authorList>
    </citation>
    <scope>NUCLEOTIDE SEQUENCE [LARGE SCALE GENOMIC DNA]</scope>
</reference>
<keyword evidence="2" id="KW-1185">Reference proteome</keyword>
<dbReference type="Gramene" id="ERM97469">
    <property type="protein sequence ID" value="ERM97469"/>
    <property type="gene ID" value="AMTR_s00125p00017400"/>
</dbReference>
<proteinExistence type="predicted"/>